<protein>
    <submittedName>
        <fullName evidence="11">Ion transport domain-containing protein</fullName>
    </submittedName>
</protein>
<keyword evidence="10" id="KW-1185">Reference proteome</keyword>
<keyword evidence="6" id="KW-0407">Ion channel</keyword>
<feature type="compositionally biased region" description="Basic and acidic residues" evidence="7">
    <location>
        <begin position="557"/>
        <end position="573"/>
    </location>
</feature>
<dbReference type="GO" id="GO:0022857">
    <property type="term" value="F:transmembrane transporter activity"/>
    <property type="evidence" value="ECO:0007669"/>
    <property type="project" value="TreeGrafter"/>
</dbReference>
<keyword evidence="2" id="KW-0677">Repeat</keyword>
<evidence type="ECO:0000256" key="1">
    <source>
        <dbReference type="ARBA" id="ARBA00022448"/>
    </source>
</evidence>
<feature type="region of interest" description="Disordered" evidence="7">
    <location>
        <begin position="557"/>
        <end position="624"/>
    </location>
</feature>
<evidence type="ECO:0000313" key="10">
    <source>
        <dbReference type="Proteomes" id="UP000036681"/>
    </source>
</evidence>
<keyword evidence="8" id="KW-0472">Membrane</keyword>
<feature type="transmembrane region" description="Helical" evidence="8">
    <location>
        <begin position="393"/>
        <end position="413"/>
    </location>
</feature>
<feature type="transmembrane region" description="Helical" evidence="8">
    <location>
        <begin position="470"/>
        <end position="492"/>
    </location>
</feature>
<reference evidence="11" key="1">
    <citation type="submission" date="2023-03" db="UniProtKB">
        <authorList>
            <consortium name="WormBaseParasite"/>
        </authorList>
    </citation>
    <scope>IDENTIFICATION</scope>
</reference>
<keyword evidence="3" id="KW-0040">ANK repeat</keyword>
<dbReference type="AlphaFoldDB" id="A0A9J2P381"/>
<evidence type="ECO:0000256" key="8">
    <source>
        <dbReference type="SAM" id="Phobius"/>
    </source>
</evidence>
<keyword evidence="5" id="KW-0325">Glycoprotein</keyword>
<feature type="transmembrane region" description="Helical" evidence="8">
    <location>
        <begin position="257"/>
        <end position="277"/>
    </location>
</feature>
<feature type="transmembrane region" description="Helical" evidence="8">
    <location>
        <begin position="316"/>
        <end position="339"/>
    </location>
</feature>
<feature type="chain" id="PRO_5039946915" evidence="9">
    <location>
        <begin position="22"/>
        <end position="734"/>
    </location>
</feature>
<evidence type="ECO:0000313" key="11">
    <source>
        <dbReference type="WBParaSite" id="ALUE_0000385301-mRNA-1"/>
    </source>
</evidence>
<dbReference type="PANTHER" id="PTHR47143">
    <property type="entry name" value="TRANSIENT RECEPTOR POTENTIAL CATION CHANNEL PROTEIN PAINLESS"/>
    <property type="match status" value="1"/>
</dbReference>
<feature type="transmembrane region" description="Helical" evidence="8">
    <location>
        <begin position="283"/>
        <end position="304"/>
    </location>
</feature>
<evidence type="ECO:0000256" key="3">
    <source>
        <dbReference type="ARBA" id="ARBA00023043"/>
    </source>
</evidence>
<dbReference type="WBParaSite" id="ALUE_0000385301-mRNA-1">
    <property type="protein sequence ID" value="ALUE_0000385301-mRNA-1"/>
    <property type="gene ID" value="ALUE_0000385301"/>
</dbReference>
<dbReference type="GO" id="GO:1902495">
    <property type="term" value="C:transmembrane transporter complex"/>
    <property type="evidence" value="ECO:0007669"/>
    <property type="project" value="TreeGrafter"/>
</dbReference>
<evidence type="ECO:0000256" key="7">
    <source>
        <dbReference type="SAM" id="MobiDB-lite"/>
    </source>
</evidence>
<keyword evidence="4" id="KW-0406">Ion transport</keyword>
<keyword evidence="1" id="KW-0813">Transport</keyword>
<organism evidence="10 11">
    <name type="scientific">Ascaris lumbricoides</name>
    <name type="common">Giant roundworm</name>
    <dbReference type="NCBI Taxonomy" id="6252"/>
    <lineage>
        <taxon>Eukaryota</taxon>
        <taxon>Metazoa</taxon>
        <taxon>Ecdysozoa</taxon>
        <taxon>Nematoda</taxon>
        <taxon>Chromadorea</taxon>
        <taxon>Rhabditida</taxon>
        <taxon>Spirurina</taxon>
        <taxon>Ascaridomorpha</taxon>
        <taxon>Ascaridoidea</taxon>
        <taxon>Ascarididae</taxon>
        <taxon>Ascaris</taxon>
    </lineage>
</organism>
<dbReference type="InterPro" id="IPR052076">
    <property type="entry name" value="TRP_cation_channel"/>
</dbReference>
<evidence type="ECO:0000256" key="6">
    <source>
        <dbReference type="ARBA" id="ARBA00023303"/>
    </source>
</evidence>
<name>A0A9J2P381_ASCLU</name>
<evidence type="ECO:0000256" key="5">
    <source>
        <dbReference type="ARBA" id="ARBA00023180"/>
    </source>
</evidence>
<keyword evidence="8" id="KW-0812">Transmembrane</keyword>
<feature type="compositionally biased region" description="Polar residues" evidence="7">
    <location>
        <begin position="605"/>
        <end position="614"/>
    </location>
</feature>
<evidence type="ECO:0000256" key="2">
    <source>
        <dbReference type="ARBA" id="ARBA00022737"/>
    </source>
</evidence>
<feature type="signal peptide" evidence="9">
    <location>
        <begin position="1"/>
        <end position="21"/>
    </location>
</feature>
<keyword evidence="8" id="KW-1133">Transmembrane helix</keyword>
<dbReference type="GO" id="GO:0034220">
    <property type="term" value="P:monoatomic ion transmembrane transport"/>
    <property type="evidence" value="ECO:0007669"/>
    <property type="project" value="UniProtKB-KW"/>
</dbReference>
<dbReference type="PANTHER" id="PTHR47143:SF1">
    <property type="entry name" value="ION_TRANS DOMAIN-CONTAINING PROTEIN"/>
    <property type="match status" value="1"/>
</dbReference>
<proteinExistence type="predicted"/>
<evidence type="ECO:0000256" key="4">
    <source>
        <dbReference type="ARBA" id="ARBA00023065"/>
    </source>
</evidence>
<sequence length="734" mass="83768">MARTQARVASCCATLPLTLFAVTLENMHDCCFSDVDGDECAQCIRHLSQMTQTRLMKLKKYASSGQLQFAIRVVVFEAYFDEMTSQNPSLQFYRVSKSNIPAESSNLTCPNSWKMAQMRANCYTTANRMANRAQLRIMVTKHLNVVWKPNSAKVDLPFWMNYIKNYDSEAEERKLMDVEDSLNVRTREFYNSRTRKIQTDELLIYLFKYEKESSCDGEEVITWRELKDLKDRKQWAIIRHPMVLNFVNEKLLQRAKFYVAHIIAYLLFLLLLSSYIFDKNALQDVLATLFLIVFGFCLVVKGAVKLQAGKVSKWFVVSYLFNITTYIATFLFIWTPQLFAYNDYNRDLKHFITWFLPIVAIISAWVNFLYILRKSPYGIYILMMTRILYSFSQIAIIWVPTLLAFAFAFHLVMRNSGTEPWEASDAFAPNATVARKLLAIFQAITKTSTMMIGEVDADNVLERKEWIPNLLLLAFEITTVILLMNLMISLAVGDVNELRHSAQAKLLEIKVTFAIEALQLSETCDCLPKINLLHRQRTNNVLVIDNDGQAFTAHKNFDFGERNGDKSSRDDSTRLASEANAYGGRMTSTKPEMGFLRHSIHPAPSSFSSTEQSNPPAPSAPVQTSYSYSSATATTTFYTPPNQLKTVPKIYHVRFPTGERGMRLEKRSVRGRTVQVMLDGAIVQLEEGAESGIEVFNGKIEGKKTNDVGADPEGMDRKFARWLIGLDWSSLLDI</sequence>
<keyword evidence="9" id="KW-0732">Signal</keyword>
<feature type="transmembrane region" description="Helical" evidence="8">
    <location>
        <begin position="351"/>
        <end position="372"/>
    </location>
</feature>
<evidence type="ECO:0000256" key="9">
    <source>
        <dbReference type="SAM" id="SignalP"/>
    </source>
</evidence>
<accession>A0A9J2P381</accession>
<dbReference type="Proteomes" id="UP000036681">
    <property type="component" value="Unplaced"/>
</dbReference>